<feature type="compositionally biased region" description="Polar residues" evidence="2">
    <location>
        <begin position="366"/>
        <end position="386"/>
    </location>
</feature>
<feature type="compositionally biased region" description="Polar residues" evidence="2">
    <location>
        <begin position="30"/>
        <end position="50"/>
    </location>
</feature>
<name>A0A2J6QLK0_9HELO</name>
<feature type="region of interest" description="Disordered" evidence="2">
    <location>
        <begin position="302"/>
        <end position="331"/>
    </location>
</feature>
<feature type="region of interest" description="Disordered" evidence="2">
    <location>
        <begin position="613"/>
        <end position="640"/>
    </location>
</feature>
<dbReference type="EMBL" id="KZ613466">
    <property type="protein sequence ID" value="PMD27148.1"/>
    <property type="molecule type" value="Genomic_DNA"/>
</dbReference>
<reference evidence="3 4" key="1">
    <citation type="submission" date="2016-05" db="EMBL/GenBank/DDBJ databases">
        <title>A degradative enzymes factory behind the ericoid mycorrhizal symbiosis.</title>
        <authorList>
            <consortium name="DOE Joint Genome Institute"/>
            <person name="Martino E."/>
            <person name="Morin E."/>
            <person name="Grelet G."/>
            <person name="Kuo A."/>
            <person name="Kohler A."/>
            <person name="Daghino S."/>
            <person name="Barry K."/>
            <person name="Choi C."/>
            <person name="Cichocki N."/>
            <person name="Clum A."/>
            <person name="Copeland A."/>
            <person name="Hainaut M."/>
            <person name="Haridas S."/>
            <person name="Labutti K."/>
            <person name="Lindquist E."/>
            <person name="Lipzen A."/>
            <person name="Khouja H.-R."/>
            <person name="Murat C."/>
            <person name="Ohm R."/>
            <person name="Olson A."/>
            <person name="Spatafora J."/>
            <person name="Veneault-Fourrey C."/>
            <person name="Henrissat B."/>
            <person name="Grigoriev I."/>
            <person name="Martin F."/>
            <person name="Perotto S."/>
        </authorList>
    </citation>
    <scope>NUCLEOTIDE SEQUENCE [LARGE SCALE GENOMIC DNA]</scope>
    <source>
        <strain evidence="3 4">UAMH 7357</strain>
    </source>
</reference>
<feature type="region of interest" description="Disordered" evidence="2">
    <location>
        <begin position="554"/>
        <end position="596"/>
    </location>
</feature>
<proteinExistence type="predicted"/>
<feature type="region of interest" description="Disordered" evidence="2">
    <location>
        <begin position="344"/>
        <end position="386"/>
    </location>
</feature>
<feature type="coiled-coil region" evidence="1">
    <location>
        <begin position="510"/>
        <end position="551"/>
    </location>
</feature>
<feature type="region of interest" description="Disordered" evidence="2">
    <location>
        <begin position="1"/>
        <end position="253"/>
    </location>
</feature>
<keyword evidence="1" id="KW-0175">Coiled coil</keyword>
<dbReference type="Proteomes" id="UP000235672">
    <property type="component" value="Unassembled WGS sequence"/>
</dbReference>
<gene>
    <name evidence="3" type="ORF">NA56DRAFT_654007</name>
</gene>
<evidence type="ECO:0000313" key="4">
    <source>
        <dbReference type="Proteomes" id="UP000235672"/>
    </source>
</evidence>
<feature type="compositionally biased region" description="Polar residues" evidence="2">
    <location>
        <begin position="582"/>
        <end position="596"/>
    </location>
</feature>
<dbReference type="OrthoDB" id="3527720at2759"/>
<protein>
    <submittedName>
        <fullName evidence="3">Uncharacterized protein</fullName>
    </submittedName>
</protein>
<dbReference type="AlphaFoldDB" id="A0A2J6QLK0"/>
<feature type="compositionally biased region" description="Polar residues" evidence="2">
    <location>
        <begin position="109"/>
        <end position="119"/>
    </location>
</feature>
<keyword evidence="4" id="KW-1185">Reference proteome</keyword>
<accession>A0A2J6QLK0</accession>
<evidence type="ECO:0000256" key="2">
    <source>
        <dbReference type="SAM" id="MobiDB-lite"/>
    </source>
</evidence>
<sequence>MSYDSCSTKRGDDGGEGIYASTARKRTYSERSGNTETDQGLTMQSTEQSPDPQPPHAAESMTDAEMQQFLWDWGFSGDDTISPAIWRPARDRWSRTSSPLPPDSWCTPEPQSNTEQQLSDVPAPRSDQEENAESRTPSPVQSDCSVSGSQSSTENQLSDVPPPRSDQEENLASRTPSPAQSDCFASGPQTPERSETPPTPVDHGNASCDLSGDGGEIQESSEVDHEQHASAIGATLPKSHSLTGDGTCQATQGPFQKIPVIDLTEESRPAFSSLRNRQRLTYLRASSTWNCNAPLPSIEGTPFPDRILPSTPNKPFEPQLASHSNINPAASGIRSPEHVAFATQHKRGQNGEAIAKNSEPREKDPANQQKQRTNITTNSSAAQLDPSSSQFFSTFMKFRNSLPLSAAMAMMAPINQIQVLSTLAELSSAQGLTTKPGVAETTAHKVPAPMRAMLDNLKRKFDTDKSFLQSVIAYVTEQLIEDGKSKEQPLDQVETLKNDLDGLKTLPAALEQLVKERKQNQAIIANLENILKQVLKERQQYRTIIANLKDMVKQSKAGDSMGQKPVDANTTKDKNPCALSFPTPSASTGNSSMAQPLVVQSTSPAAYVSPYAGNASRKRTASETVAPSSPKKPHPGYAFAPSQETRNAIRHALPPVKAWMNETAPVQSGTEEKEKEVEKEVEVIEVESDADMASLFGDDDAPVETVDDAVIEADLNEAFDWALSQAD</sequence>
<feature type="compositionally biased region" description="Polar residues" evidence="2">
    <location>
        <begin position="170"/>
        <end position="180"/>
    </location>
</feature>
<evidence type="ECO:0000256" key="1">
    <source>
        <dbReference type="SAM" id="Coils"/>
    </source>
</evidence>
<evidence type="ECO:0000313" key="3">
    <source>
        <dbReference type="EMBL" id="PMD27148.1"/>
    </source>
</evidence>
<feature type="compositionally biased region" description="Low complexity" evidence="2">
    <location>
        <begin position="140"/>
        <end position="152"/>
    </location>
</feature>
<organism evidence="3 4">
    <name type="scientific">Hyaloscypha hepaticicola</name>
    <dbReference type="NCBI Taxonomy" id="2082293"/>
    <lineage>
        <taxon>Eukaryota</taxon>
        <taxon>Fungi</taxon>
        <taxon>Dikarya</taxon>
        <taxon>Ascomycota</taxon>
        <taxon>Pezizomycotina</taxon>
        <taxon>Leotiomycetes</taxon>
        <taxon>Helotiales</taxon>
        <taxon>Hyaloscyphaceae</taxon>
        <taxon>Hyaloscypha</taxon>
    </lineage>
</organism>
<feature type="compositionally biased region" description="Polar residues" evidence="2">
    <location>
        <begin position="238"/>
        <end position="253"/>
    </location>
</feature>